<name>A0A1X7RD06_ZYMT9</name>
<feature type="transmembrane region" description="Helical" evidence="9">
    <location>
        <begin position="138"/>
        <end position="160"/>
    </location>
</feature>
<dbReference type="InterPro" id="IPR004853">
    <property type="entry name" value="Sugar_P_trans_dom"/>
</dbReference>
<evidence type="ECO:0000256" key="2">
    <source>
        <dbReference type="ARBA" id="ARBA00004477"/>
    </source>
</evidence>
<feature type="domain" description="Sugar phosphate transporter" evidence="10">
    <location>
        <begin position="76"/>
        <end position="360"/>
    </location>
</feature>
<feature type="transmembrane region" description="Helical" evidence="9">
    <location>
        <begin position="101"/>
        <end position="126"/>
    </location>
</feature>
<sequence>MQKPTTNYDTDEEKVSLDDGVRSSLSESWKEHSSGRSSEEFTHKPTDGILEVDDRDVESQGIIAPENYVSTQAKLLFLAAYMTLNLFLTLSNKAVLTRARFPWLLTALHASATSIGSLAMLGTGYLKLSHLGKREQMVLVAFSLLFTINIAISNVSLAMVSVPFHQIMRSTCPVVTILIYRWVYGREYATMTYFTMIPLIFGCAVATAGDYNATILGSALTLLGVVLASVKTVASNRLMTGSLKLSALEILLRMSPLAAIQCVAYAFMTGEVSKLRTAYLDGTFSTDFGAHLLINAITAFLLNIVGFQANKMAGALTITVCGNVKQALTILFGIVLFHVEVGVVNGIGMIITILGAVWYSKVELDNKQAKP</sequence>
<dbReference type="PANTHER" id="PTHR11132">
    <property type="entry name" value="SOLUTE CARRIER FAMILY 35"/>
    <property type="match status" value="1"/>
</dbReference>
<evidence type="ECO:0000256" key="1">
    <source>
        <dbReference type="ARBA" id="ARBA00003420"/>
    </source>
</evidence>
<dbReference type="AlphaFoldDB" id="A0A1X7RD06"/>
<dbReference type="Proteomes" id="UP000215127">
    <property type="component" value="Chromosome 1"/>
</dbReference>
<evidence type="ECO:0000256" key="7">
    <source>
        <dbReference type="ARBA" id="ARBA00023136"/>
    </source>
</evidence>
<dbReference type="EMBL" id="LT853692">
    <property type="protein sequence ID" value="SMQ45298.1"/>
    <property type="molecule type" value="Genomic_DNA"/>
</dbReference>
<evidence type="ECO:0000256" key="6">
    <source>
        <dbReference type="ARBA" id="ARBA00022989"/>
    </source>
</evidence>
<organism evidence="11 12">
    <name type="scientific">Zymoseptoria tritici (strain ST99CH_3D7)</name>
    <dbReference type="NCBI Taxonomy" id="1276538"/>
    <lineage>
        <taxon>Eukaryota</taxon>
        <taxon>Fungi</taxon>
        <taxon>Dikarya</taxon>
        <taxon>Ascomycota</taxon>
        <taxon>Pezizomycotina</taxon>
        <taxon>Dothideomycetes</taxon>
        <taxon>Dothideomycetidae</taxon>
        <taxon>Mycosphaerellales</taxon>
        <taxon>Mycosphaerellaceae</taxon>
        <taxon>Zymoseptoria</taxon>
    </lineage>
</organism>
<evidence type="ECO:0000256" key="3">
    <source>
        <dbReference type="ARBA" id="ARBA00010425"/>
    </source>
</evidence>
<feature type="transmembrane region" description="Helical" evidence="9">
    <location>
        <begin position="288"/>
        <end position="307"/>
    </location>
</feature>
<evidence type="ECO:0000256" key="9">
    <source>
        <dbReference type="SAM" id="Phobius"/>
    </source>
</evidence>
<keyword evidence="7 9" id="KW-0472">Membrane</keyword>
<feature type="region of interest" description="Disordered" evidence="8">
    <location>
        <begin position="1"/>
        <end position="49"/>
    </location>
</feature>
<dbReference type="InterPro" id="IPR050186">
    <property type="entry name" value="TPT_transporter"/>
</dbReference>
<proteinExistence type="inferred from homology"/>
<feature type="transmembrane region" description="Helical" evidence="9">
    <location>
        <begin position="191"/>
        <end position="209"/>
    </location>
</feature>
<dbReference type="Pfam" id="PF03151">
    <property type="entry name" value="TPT"/>
    <property type="match status" value="1"/>
</dbReference>
<reference evidence="11 12" key="1">
    <citation type="submission" date="2016-06" db="EMBL/GenBank/DDBJ databases">
        <authorList>
            <person name="Kjaerup R.B."/>
            <person name="Dalgaard T.S."/>
            <person name="Juul-Madsen H.R."/>
        </authorList>
    </citation>
    <scope>NUCLEOTIDE SEQUENCE [LARGE SCALE GENOMIC DNA]</scope>
</reference>
<feature type="transmembrane region" description="Helical" evidence="9">
    <location>
        <begin position="246"/>
        <end position="268"/>
    </location>
</feature>
<keyword evidence="6 9" id="KW-1133">Transmembrane helix</keyword>
<feature type="compositionally biased region" description="Basic and acidic residues" evidence="8">
    <location>
        <begin position="28"/>
        <end position="46"/>
    </location>
</feature>
<comment type="function">
    <text evidence="1">Involved in the import of GDP-mannose from the cytoplasm into the Golgi lumen.</text>
</comment>
<evidence type="ECO:0000313" key="11">
    <source>
        <dbReference type="EMBL" id="SMQ45298.1"/>
    </source>
</evidence>
<evidence type="ECO:0000256" key="4">
    <source>
        <dbReference type="ARBA" id="ARBA00011182"/>
    </source>
</evidence>
<evidence type="ECO:0000256" key="8">
    <source>
        <dbReference type="SAM" id="MobiDB-lite"/>
    </source>
</evidence>
<gene>
    <name evidence="11" type="ORF">ZT3D7_G442</name>
</gene>
<keyword evidence="5 9" id="KW-0812">Transmembrane</keyword>
<evidence type="ECO:0000259" key="10">
    <source>
        <dbReference type="Pfam" id="PF03151"/>
    </source>
</evidence>
<feature type="transmembrane region" description="Helical" evidence="9">
    <location>
        <begin position="343"/>
        <end position="360"/>
    </location>
</feature>
<feature type="transmembrane region" description="Helical" evidence="9">
    <location>
        <begin position="215"/>
        <end position="234"/>
    </location>
</feature>
<comment type="subcellular location">
    <subcellularLocation>
        <location evidence="2">Endoplasmic reticulum membrane</location>
        <topology evidence="2">Multi-pass membrane protein</topology>
    </subcellularLocation>
</comment>
<protein>
    <recommendedName>
        <fullName evidence="10">Sugar phosphate transporter domain-containing protein</fullName>
    </recommendedName>
</protein>
<comment type="similarity">
    <text evidence="3">Belongs to the TPT transporter family. SLC35D subfamily.</text>
</comment>
<dbReference type="GO" id="GO:0005789">
    <property type="term" value="C:endoplasmic reticulum membrane"/>
    <property type="evidence" value="ECO:0007669"/>
    <property type="project" value="UniProtKB-SubCell"/>
</dbReference>
<comment type="subunit">
    <text evidence="4">Homooligomer.</text>
</comment>
<feature type="transmembrane region" description="Helical" evidence="9">
    <location>
        <begin position="314"/>
        <end position="337"/>
    </location>
</feature>
<evidence type="ECO:0000313" key="12">
    <source>
        <dbReference type="Proteomes" id="UP000215127"/>
    </source>
</evidence>
<accession>A0A1X7RD06</accession>
<evidence type="ECO:0000256" key="5">
    <source>
        <dbReference type="ARBA" id="ARBA00022692"/>
    </source>
</evidence>
<keyword evidence="12" id="KW-1185">Reference proteome</keyword>